<dbReference type="InterPro" id="IPR010182">
    <property type="entry name" value="ArgE/DapE"/>
</dbReference>
<dbReference type="SUPFAM" id="SSF53187">
    <property type="entry name" value="Zn-dependent exopeptidases"/>
    <property type="match status" value="1"/>
</dbReference>
<evidence type="ECO:0000256" key="5">
    <source>
        <dbReference type="ARBA" id="ARBA00022801"/>
    </source>
</evidence>
<dbReference type="InParanoid" id="H1XYX0"/>
<dbReference type="EMBL" id="CP018099">
    <property type="protein sequence ID" value="APF17991.1"/>
    <property type="molecule type" value="Genomic_DNA"/>
</dbReference>
<dbReference type="GO" id="GO:0016787">
    <property type="term" value="F:hydrolase activity"/>
    <property type="evidence" value="ECO:0007669"/>
    <property type="project" value="UniProtKB-KW"/>
</dbReference>
<evidence type="ECO:0000313" key="10">
    <source>
        <dbReference type="EMBL" id="EHO42041.1"/>
    </source>
</evidence>
<protein>
    <submittedName>
        <fullName evidence="9 10">Succinyl-diaminopimelate desuccinylase</fullName>
    </submittedName>
</protein>
<dbReference type="OrthoDB" id="9761532at2"/>
<dbReference type="PaxDb" id="880073-Calab_2431"/>
<evidence type="ECO:0000256" key="4">
    <source>
        <dbReference type="ARBA" id="ARBA00022723"/>
    </source>
</evidence>
<dbReference type="STRING" id="880073.Cabys_1242"/>
<dbReference type="AlphaFoldDB" id="H1XYX0"/>
<dbReference type="InterPro" id="IPR011650">
    <property type="entry name" value="Peptidase_M20_dimer"/>
</dbReference>
<dbReference type="RefSeq" id="WP_006929263.1">
    <property type="nucleotide sequence ID" value="NZ_CM001402.1"/>
</dbReference>
<keyword evidence="4" id="KW-0479">Metal-binding</keyword>
<evidence type="ECO:0000256" key="7">
    <source>
        <dbReference type="ARBA" id="ARBA00023285"/>
    </source>
</evidence>
<dbReference type="Pfam" id="PF07687">
    <property type="entry name" value="M20_dimer"/>
    <property type="match status" value="1"/>
</dbReference>
<evidence type="ECO:0000256" key="2">
    <source>
        <dbReference type="ARBA" id="ARBA00001947"/>
    </source>
</evidence>
<dbReference type="InterPro" id="IPR050072">
    <property type="entry name" value="Peptidase_M20A"/>
</dbReference>
<dbReference type="EMBL" id="CM001402">
    <property type="protein sequence ID" value="EHO42041.1"/>
    <property type="molecule type" value="Genomic_DNA"/>
</dbReference>
<dbReference type="PANTHER" id="PTHR43808">
    <property type="entry name" value="ACETYLORNITHINE DEACETYLASE"/>
    <property type="match status" value="1"/>
</dbReference>
<reference evidence="9 12" key="2">
    <citation type="submission" date="2016-11" db="EMBL/GenBank/DDBJ databases">
        <title>Genomic analysis of Caldithrix abyssi and proposal of a novel bacterial phylum Caldithrichaeota.</title>
        <authorList>
            <person name="Kublanov I."/>
            <person name="Sigalova O."/>
            <person name="Gavrilov S."/>
            <person name="Lebedinsky A."/>
            <person name="Ivanova N."/>
            <person name="Daum C."/>
            <person name="Reddy T."/>
            <person name="Klenk H.P."/>
            <person name="Goker M."/>
            <person name="Reva O."/>
            <person name="Miroshnichenko M."/>
            <person name="Kyprides N."/>
            <person name="Woyke T."/>
            <person name="Gelfand M."/>
        </authorList>
    </citation>
    <scope>NUCLEOTIDE SEQUENCE [LARGE SCALE GENOMIC DNA]</scope>
    <source>
        <strain evidence="9 12">LF13</strain>
    </source>
</reference>
<name>H1XYX0_CALAY</name>
<evidence type="ECO:0000256" key="6">
    <source>
        <dbReference type="ARBA" id="ARBA00022833"/>
    </source>
</evidence>
<organism evidence="10 11">
    <name type="scientific">Caldithrix abyssi DSM 13497</name>
    <dbReference type="NCBI Taxonomy" id="880073"/>
    <lineage>
        <taxon>Bacteria</taxon>
        <taxon>Pseudomonadati</taxon>
        <taxon>Calditrichota</taxon>
        <taxon>Calditrichia</taxon>
        <taxon>Calditrichales</taxon>
        <taxon>Calditrichaceae</taxon>
        <taxon>Caldithrix</taxon>
    </lineage>
</organism>
<dbReference type="PANTHER" id="PTHR43808:SF32">
    <property type="entry name" value="ARGE_DAPE-RELATED DEACYLASE"/>
    <property type="match status" value="1"/>
</dbReference>
<accession>H1XYX0</accession>
<evidence type="ECO:0000259" key="8">
    <source>
        <dbReference type="Pfam" id="PF07687"/>
    </source>
</evidence>
<keyword evidence="11" id="KW-1185">Reference proteome</keyword>
<keyword evidence="6" id="KW-0862">Zinc</keyword>
<evidence type="ECO:0000313" key="12">
    <source>
        <dbReference type="Proteomes" id="UP000183868"/>
    </source>
</evidence>
<keyword evidence="7" id="KW-0170">Cobalt</keyword>
<feature type="domain" description="Peptidase M20 dimerisation" evidence="8">
    <location>
        <begin position="203"/>
        <end position="312"/>
    </location>
</feature>
<evidence type="ECO:0000256" key="1">
    <source>
        <dbReference type="ARBA" id="ARBA00001941"/>
    </source>
</evidence>
<dbReference type="Gene3D" id="3.40.630.10">
    <property type="entry name" value="Zn peptidases"/>
    <property type="match status" value="2"/>
</dbReference>
<comment type="cofactor">
    <cofactor evidence="2">
        <name>Zn(2+)</name>
        <dbReference type="ChEBI" id="CHEBI:29105"/>
    </cofactor>
</comment>
<dbReference type="NCBIfam" id="TIGR01910">
    <property type="entry name" value="DapE-ArgE"/>
    <property type="match status" value="1"/>
</dbReference>
<keyword evidence="5" id="KW-0378">Hydrolase</keyword>
<evidence type="ECO:0000256" key="3">
    <source>
        <dbReference type="ARBA" id="ARBA00006247"/>
    </source>
</evidence>
<dbReference type="eggNOG" id="COG0624">
    <property type="taxonomic scope" value="Bacteria"/>
</dbReference>
<dbReference type="InterPro" id="IPR002933">
    <property type="entry name" value="Peptidase_M20"/>
</dbReference>
<reference evidence="10 11" key="1">
    <citation type="submission" date="2011-09" db="EMBL/GenBank/DDBJ databases">
        <title>The permanent draft genome of Caldithrix abyssi DSM 13497.</title>
        <authorList>
            <consortium name="US DOE Joint Genome Institute (JGI-PGF)"/>
            <person name="Lucas S."/>
            <person name="Han J."/>
            <person name="Lapidus A."/>
            <person name="Bruce D."/>
            <person name="Goodwin L."/>
            <person name="Pitluck S."/>
            <person name="Peters L."/>
            <person name="Kyrpides N."/>
            <person name="Mavromatis K."/>
            <person name="Ivanova N."/>
            <person name="Mikhailova N."/>
            <person name="Chertkov O."/>
            <person name="Detter J.C."/>
            <person name="Tapia R."/>
            <person name="Han C."/>
            <person name="Land M."/>
            <person name="Hauser L."/>
            <person name="Markowitz V."/>
            <person name="Cheng J.-F."/>
            <person name="Hugenholtz P."/>
            <person name="Woyke T."/>
            <person name="Wu D."/>
            <person name="Spring S."/>
            <person name="Brambilla E."/>
            <person name="Klenk H.-P."/>
            <person name="Eisen J.A."/>
        </authorList>
    </citation>
    <scope>NUCLEOTIDE SEQUENCE [LARGE SCALE GENOMIC DNA]</scope>
    <source>
        <strain evidence="10 11">DSM 13497</strain>
    </source>
</reference>
<dbReference type="GO" id="GO:0046872">
    <property type="term" value="F:metal ion binding"/>
    <property type="evidence" value="ECO:0007669"/>
    <property type="project" value="UniProtKB-KW"/>
</dbReference>
<evidence type="ECO:0000313" key="11">
    <source>
        <dbReference type="Proteomes" id="UP000004671"/>
    </source>
</evidence>
<dbReference type="Proteomes" id="UP000004671">
    <property type="component" value="Chromosome"/>
</dbReference>
<dbReference type="NCBIfam" id="NF010589">
    <property type="entry name" value="PRK13983.1"/>
    <property type="match status" value="1"/>
</dbReference>
<proteinExistence type="inferred from homology"/>
<comment type="similarity">
    <text evidence="3">Belongs to the peptidase M20A family.</text>
</comment>
<dbReference type="SUPFAM" id="SSF55031">
    <property type="entry name" value="Bacterial exopeptidase dimerisation domain"/>
    <property type="match status" value="1"/>
</dbReference>
<dbReference type="Pfam" id="PF01546">
    <property type="entry name" value="Peptidase_M20"/>
    <property type="match status" value="1"/>
</dbReference>
<dbReference type="KEGG" id="caby:Cabys_1242"/>
<comment type="cofactor">
    <cofactor evidence="1">
        <name>Co(2+)</name>
        <dbReference type="ChEBI" id="CHEBI:48828"/>
    </cofactor>
</comment>
<gene>
    <name evidence="9" type="ORF">Cabys_1242</name>
    <name evidence="10" type="ORF">Calab_2431</name>
</gene>
<sequence length="412" mass="45595">MTVNDLNRVFNHLDGLRSEAIDLNKAIVPIKALGPSNGGSGEMEKAEFLKDYLKTIGVTDIKEFPASDSRVPGGLRPNIVARIPGQVSRTVWILGHLDVVPEGDLSKWETNPFEAVVKGNRIYGRGTEDNHHAIVTGCLVAKAFNDLGIKPYYTLGLAFVADEETGSKYGLQHLLETQPSLFKEDDLIIVPDAGESDSRMIEVAEKSILWVKFKTLGKQTHASMPANGINAFKAASHLVVALEELHEIYAERDELFDPPQSTFEPTRKEANVPNINTIPGEDIFYLDCRILPNYEIDDVLKTIRQISDRIEKQFNVKIEISTEQYEQAAPATDVNSPVVQALEKAIKVVYNVDAHPKGIGGGTVAAFFRRKGLPAAVWSTIDDMAHEPNEYDVLDHIVNDAKVFAHICLKKD</sequence>
<dbReference type="InterPro" id="IPR036264">
    <property type="entry name" value="Bact_exopeptidase_dim_dom"/>
</dbReference>
<dbReference type="Gene3D" id="3.30.70.360">
    <property type="match status" value="1"/>
</dbReference>
<dbReference type="HOGENOM" id="CLU_021802_2_2_0"/>
<evidence type="ECO:0000313" key="9">
    <source>
        <dbReference type="EMBL" id="APF17991.1"/>
    </source>
</evidence>
<dbReference type="Proteomes" id="UP000183868">
    <property type="component" value="Chromosome"/>
</dbReference>